<evidence type="ECO:0000313" key="2">
    <source>
        <dbReference type="EMBL" id="RXR36106.1"/>
    </source>
</evidence>
<dbReference type="AlphaFoldDB" id="A0A4Q1L2V6"/>
<reference evidence="3 4" key="1">
    <citation type="submission" date="2019-01" db="EMBL/GenBank/DDBJ databases">
        <title>Oerskovia turbata Genome sequencing and assembly.</title>
        <authorList>
            <person name="Dou T."/>
        </authorList>
    </citation>
    <scope>NUCLEOTIDE SEQUENCE [LARGE SCALE GENOMIC DNA]</scope>
    <source>
        <strain evidence="2 3">JCM12123</strain>
        <strain evidence="1 4">JCM3160</strain>
    </source>
</reference>
<evidence type="ECO:0000313" key="4">
    <source>
        <dbReference type="Proteomes" id="UP000290517"/>
    </source>
</evidence>
<sequence length="325" mass="36268">MRRPSTRNTGITALSITGVLLLTACGGGTDTPSADEDSPLTAFYQSISGDFDSEEQQKKWDEQTRKTEELTAACMVEQGFEYIPVDHSAGMVTFDEEERDPEEYAAEYGYGMTIYQEPTEEEQAEMDSYVDPNQAYLESMSETEMNAYYEALYGAMSSVEPDENGEMPQFTPEEMGCQGIAQDEASGGEQALWESEEMTAFNDAVTTLYEDVEKSPKLTEVTAKWSDCMAEAGLDHATPQAAIDYFVEASNALYDNETGEGPSEDELTALQEEERSTAVADYACQEEVDYQDVHRTVQFELEKTFVDENKDLLDRVAAAYKELEK</sequence>
<comment type="caution">
    <text evidence="2">The sequence shown here is derived from an EMBL/GenBank/DDBJ whole genome shotgun (WGS) entry which is preliminary data.</text>
</comment>
<accession>A0A4Q1L2V6</accession>
<keyword evidence="4" id="KW-1185">Reference proteome</keyword>
<dbReference type="Proteomes" id="UP000290517">
    <property type="component" value="Unassembled WGS sequence"/>
</dbReference>
<protein>
    <submittedName>
        <fullName evidence="2">Uncharacterized protein</fullName>
    </submittedName>
</protein>
<dbReference type="RefSeq" id="WP_030150715.1">
    <property type="nucleotide sequence ID" value="NZ_JOFV01000005.1"/>
</dbReference>
<dbReference type="OrthoDB" id="3403621at2"/>
<dbReference type="Proteomes" id="UP000289805">
    <property type="component" value="Unassembled WGS sequence"/>
</dbReference>
<dbReference type="STRING" id="1713.GCA_000718325_01161"/>
<dbReference type="EMBL" id="SDJQ01000005">
    <property type="protein sequence ID" value="RXR36106.1"/>
    <property type="molecule type" value="Genomic_DNA"/>
</dbReference>
<proteinExistence type="predicted"/>
<dbReference type="EMBL" id="SDJR01000002">
    <property type="protein sequence ID" value="RXR27320.1"/>
    <property type="molecule type" value="Genomic_DNA"/>
</dbReference>
<name>A0A4Q1L2V6_9CELL</name>
<dbReference type="PROSITE" id="PS51257">
    <property type="entry name" value="PROKAR_LIPOPROTEIN"/>
    <property type="match status" value="1"/>
</dbReference>
<organism evidence="2 3">
    <name type="scientific">Oerskovia turbata</name>
    <dbReference type="NCBI Taxonomy" id="1713"/>
    <lineage>
        <taxon>Bacteria</taxon>
        <taxon>Bacillati</taxon>
        <taxon>Actinomycetota</taxon>
        <taxon>Actinomycetes</taxon>
        <taxon>Micrococcales</taxon>
        <taxon>Cellulomonadaceae</taxon>
        <taxon>Oerskovia</taxon>
    </lineage>
</organism>
<evidence type="ECO:0000313" key="1">
    <source>
        <dbReference type="EMBL" id="RXR27320.1"/>
    </source>
</evidence>
<gene>
    <name evidence="1" type="ORF">EQW73_02495</name>
    <name evidence="2" type="ORF">EQW78_03265</name>
</gene>
<evidence type="ECO:0000313" key="3">
    <source>
        <dbReference type="Proteomes" id="UP000289805"/>
    </source>
</evidence>